<accession>A0A3E2WMQ8</accession>
<gene>
    <name evidence="1" type="ORF">DWX41_16650</name>
</gene>
<comment type="caution">
    <text evidence="1">The sequence shown here is derived from an EMBL/GenBank/DDBJ whole genome shotgun (WGS) entry which is preliminary data.</text>
</comment>
<organism evidence="1 2">
    <name type="scientific">Hungatella hathewayi</name>
    <dbReference type="NCBI Taxonomy" id="154046"/>
    <lineage>
        <taxon>Bacteria</taxon>
        <taxon>Bacillati</taxon>
        <taxon>Bacillota</taxon>
        <taxon>Clostridia</taxon>
        <taxon>Lachnospirales</taxon>
        <taxon>Lachnospiraceae</taxon>
        <taxon>Hungatella</taxon>
    </lineage>
</organism>
<dbReference type="Proteomes" id="UP000261111">
    <property type="component" value="Unassembled WGS sequence"/>
</dbReference>
<sequence>MKYPCLVMKQLCTTHIHVRIEQEGVSEDGGPLLAFESDLLCNYQDTAKTVLTAEGKQVQLSGVAMFPGDIAPDLPSLSGGQATVFGVERQIFQGIKARNPDGSVNYTELRLV</sequence>
<protein>
    <submittedName>
        <fullName evidence="1">Uncharacterized protein</fullName>
    </submittedName>
</protein>
<evidence type="ECO:0000313" key="2">
    <source>
        <dbReference type="Proteomes" id="UP000261111"/>
    </source>
</evidence>
<proteinExistence type="predicted"/>
<name>A0A3E2WMQ8_9FIRM</name>
<dbReference type="AlphaFoldDB" id="A0A3E2WMQ8"/>
<dbReference type="GeneID" id="93336403"/>
<dbReference type="EMBL" id="QVIA01000020">
    <property type="protein sequence ID" value="RGC28356.1"/>
    <property type="molecule type" value="Genomic_DNA"/>
</dbReference>
<evidence type="ECO:0000313" key="1">
    <source>
        <dbReference type="EMBL" id="RGC28356.1"/>
    </source>
</evidence>
<dbReference type="RefSeq" id="WP_117441118.1">
    <property type="nucleotide sequence ID" value="NZ_QVIA01000020.1"/>
</dbReference>
<reference evidence="1 2" key="1">
    <citation type="submission" date="2018-08" db="EMBL/GenBank/DDBJ databases">
        <title>A genome reference for cultivated species of the human gut microbiota.</title>
        <authorList>
            <person name="Zou Y."/>
            <person name="Xue W."/>
            <person name="Luo G."/>
        </authorList>
    </citation>
    <scope>NUCLEOTIDE SEQUENCE [LARGE SCALE GENOMIC DNA]</scope>
    <source>
        <strain evidence="1 2">AF19-21</strain>
    </source>
</reference>